<gene>
    <name evidence="6" type="ORF">CcCBS67573_g02744</name>
</gene>
<protein>
    <recommendedName>
        <fullName evidence="5">SH3 domain-containing protein</fullName>
    </recommendedName>
</protein>
<feature type="compositionally biased region" description="Polar residues" evidence="3">
    <location>
        <begin position="727"/>
        <end position="741"/>
    </location>
</feature>
<keyword evidence="7" id="KW-1185">Reference proteome</keyword>
<feature type="compositionally biased region" description="Low complexity" evidence="3">
    <location>
        <begin position="49"/>
        <end position="62"/>
    </location>
</feature>
<evidence type="ECO:0000256" key="1">
    <source>
        <dbReference type="ARBA" id="ARBA00022443"/>
    </source>
</evidence>
<feature type="compositionally biased region" description="Low complexity" evidence="3">
    <location>
        <begin position="694"/>
        <end position="720"/>
    </location>
</feature>
<evidence type="ECO:0000259" key="5">
    <source>
        <dbReference type="PROSITE" id="PS50002"/>
    </source>
</evidence>
<comment type="caution">
    <text evidence="6">The sequence shown here is derived from an EMBL/GenBank/DDBJ whole genome shotgun (WGS) entry which is preliminary data.</text>
</comment>
<feature type="compositionally biased region" description="Polar residues" evidence="3">
    <location>
        <begin position="647"/>
        <end position="656"/>
    </location>
</feature>
<reference evidence="6 7" key="1">
    <citation type="journal article" date="2019" name="Sci. Rep.">
        <title>Comparative genomics of chytrid fungi reveal insights into the obligate biotrophic and pathogenic lifestyle of Synchytrium endobioticum.</title>
        <authorList>
            <person name="van de Vossenberg B.T.L.H."/>
            <person name="Warris S."/>
            <person name="Nguyen H.D.T."/>
            <person name="van Gent-Pelzer M.P.E."/>
            <person name="Joly D.L."/>
            <person name="van de Geest H.C."/>
            <person name="Bonants P.J.M."/>
            <person name="Smith D.S."/>
            <person name="Levesque C.A."/>
            <person name="van der Lee T.A.J."/>
        </authorList>
    </citation>
    <scope>NUCLEOTIDE SEQUENCE [LARGE SCALE GENOMIC DNA]</scope>
    <source>
        <strain evidence="6 7">CBS 675.73</strain>
    </source>
</reference>
<dbReference type="PANTHER" id="PTHR24216">
    <property type="entry name" value="PAXILLIN-RELATED"/>
    <property type="match status" value="1"/>
</dbReference>
<feature type="region of interest" description="Disordered" evidence="3">
    <location>
        <begin position="1071"/>
        <end position="1109"/>
    </location>
</feature>
<dbReference type="EMBL" id="QEAP01000061">
    <property type="protein sequence ID" value="TPX75993.1"/>
    <property type="molecule type" value="Genomic_DNA"/>
</dbReference>
<evidence type="ECO:0000256" key="3">
    <source>
        <dbReference type="SAM" id="MobiDB-lite"/>
    </source>
</evidence>
<feature type="region of interest" description="Disordered" evidence="3">
    <location>
        <begin position="579"/>
        <end position="749"/>
    </location>
</feature>
<dbReference type="AlphaFoldDB" id="A0A507FI67"/>
<feature type="region of interest" description="Disordered" evidence="3">
    <location>
        <begin position="1035"/>
        <end position="1056"/>
    </location>
</feature>
<feature type="compositionally biased region" description="Low complexity" evidence="3">
    <location>
        <begin position="1071"/>
        <end position="1087"/>
    </location>
</feature>
<evidence type="ECO:0000256" key="4">
    <source>
        <dbReference type="SAM" id="Phobius"/>
    </source>
</evidence>
<feature type="region of interest" description="Disordered" evidence="3">
    <location>
        <begin position="309"/>
        <end position="360"/>
    </location>
</feature>
<evidence type="ECO:0000256" key="2">
    <source>
        <dbReference type="PROSITE-ProRule" id="PRU00192"/>
    </source>
</evidence>
<dbReference type="OrthoDB" id="2141001at2759"/>
<feature type="region of interest" description="Disordered" evidence="3">
    <location>
        <begin position="44"/>
        <end position="67"/>
    </location>
</feature>
<dbReference type="SUPFAM" id="SSF50044">
    <property type="entry name" value="SH3-domain"/>
    <property type="match status" value="1"/>
</dbReference>
<keyword evidence="1 2" id="KW-0728">SH3 domain</keyword>
<feature type="compositionally biased region" description="Low complexity" evidence="3">
    <location>
        <begin position="625"/>
        <end position="641"/>
    </location>
</feature>
<evidence type="ECO:0000313" key="6">
    <source>
        <dbReference type="EMBL" id="TPX75993.1"/>
    </source>
</evidence>
<feature type="region of interest" description="Disordered" evidence="3">
    <location>
        <begin position="1"/>
        <end position="20"/>
    </location>
</feature>
<feature type="transmembrane region" description="Helical" evidence="4">
    <location>
        <begin position="276"/>
        <end position="299"/>
    </location>
</feature>
<name>A0A507FI67_9FUNG</name>
<dbReference type="InterPro" id="IPR036028">
    <property type="entry name" value="SH3-like_dom_sf"/>
</dbReference>
<keyword evidence="4" id="KW-0472">Membrane</keyword>
<keyword evidence="4" id="KW-1133">Transmembrane helix</keyword>
<sequence>MNPSSFTKCPSSGLLMPLTTGSPHVTDSAVSIREKSIEHLLQSNESLMAPGSAASSRSSSPRTLRKHPVMKRIASQKEVQFLAPPIVLPPTPRTESLPTPDMGIVFILTVVLCVLVGLLLKWEQKDPSAAYSPIPHTSQRKQPVHRQAALEVSHATRDMKDTGEVQATPASKAPQERVRLRDVLKARVLSPLLVGMRMPRSRTLAQVKSRVLLRIREYTSATHAQIALRKQLYETRALLQTQQESNADLVLKKKILVQRMKRLHQSRGFNRLPGTVFMLAGWVDVLVGLFVLLAAILVMRVSSPFDGLRGYSDSDSDSDSDIEEEVEKLRSDSPMLRMTPKVTSDSTPERNNDAHSNANMSSTQRINSMLVLAGFEPIEFGASAQRPNREHSPSINSLNSEDAVDHVHSSILPLVHRLVTSLNALNAAHANAVNANAILRSDNSTLSDRVVRLKKGLVDKEFELTKLKELRREADDNCKAAVTKCRATEKELKTIKNDFLALVGKVGGCCNDGIKSFVNSPSTPFKRGKSEHHGLPCSKCYAKLRQSRSSSAQWIDGVGFIDEEDSDSKVVSPSFVSYRRRADTPSSPIPKRPTSIASLYSSPAAHQSKQIPRTLSTPKAHSNFAPKPSAPVSTPAPTPTSFRIARSLSSMSNESEPASIVPTATPPPEAPKLRRSASNSRIIPTFEEDNLPASIRRSSSINRGRTPSSSSLDSTATSNSMKRPVPNVSTSSKASISTMTETPPPLETQPVAKDEKTLILETLLSKQHNLLESLILQNQTPPNSFFMLPATPNSPYPPAALDSDTSPTTSSQLHDLADRYATLEHERKQLTSAATELGFERMQLKQEREVFFEEVRAFRTLKVLVGLDQVLGLENETPVVGVPANANEFDSAVLRDQEVLRRTSETSPPAAEMPAVETDVMVVVEELVTQDVVAQALETPTLAVLSEVDSSFKDLDAADVTAHVHAEAATSRSTEVVTENLTDLLQPIEELVPGSNDDSVASGTVLIETQRTSLSELAESFEVKRVSECTVIADLGIPSDPEPYTGTGTRSEPVFREKELEDADTTLVLTSPSLSLQDLSTSPSSPSKPKHSSAPDLTAADPKPETKPTIIALRPSTRNLIAQYETFKSFRPILELNPPSIIATHAVTRAFIPSSSRSDEVPLARGDLVHVERVFEDGWVKVVSFQQGAGGKTVGFVPGVCLREVTGGASRVVVVESESDGRSGKGGGVEKSWVGAVGRKAVRFQNDVVEIGKTGWGERMDSLEVGNV</sequence>
<proteinExistence type="predicted"/>
<feature type="domain" description="SH3" evidence="5">
    <location>
        <begin position="1136"/>
        <end position="1207"/>
    </location>
</feature>
<dbReference type="InterPro" id="IPR001452">
    <property type="entry name" value="SH3_domain"/>
</dbReference>
<feature type="transmembrane region" description="Helical" evidence="4">
    <location>
        <begin position="102"/>
        <end position="120"/>
    </location>
</feature>
<dbReference type="Proteomes" id="UP000320333">
    <property type="component" value="Unassembled WGS sequence"/>
</dbReference>
<feature type="compositionally biased region" description="Acidic residues" evidence="3">
    <location>
        <begin position="314"/>
        <end position="326"/>
    </location>
</feature>
<accession>A0A507FI67</accession>
<keyword evidence="4" id="KW-0812">Transmembrane</keyword>
<feature type="compositionally biased region" description="Polar residues" evidence="3">
    <location>
        <begin position="595"/>
        <end position="620"/>
    </location>
</feature>
<evidence type="ECO:0000313" key="7">
    <source>
        <dbReference type="Proteomes" id="UP000320333"/>
    </source>
</evidence>
<organism evidence="6 7">
    <name type="scientific">Chytriomyces confervae</name>
    <dbReference type="NCBI Taxonomy" id="246404"/>
    <lineage>
        <taxon>Eukaryota</taxon>
        <taxon>Fungi</taxon>
        <taxon>Fungi incertae sedis</taxon>
        <taxon>Chytridiomycota</taxon>
        <taxon>Chytridiomycota incertae sedis</taxon>
        <taxon>Chytridiomycetes</taxon>
        <taxon>Chytridiales</taxon>
        <taxon>Chytriomycetaceae</taxon>
        <taxon>Chytriomyces</taxon>
    </lineage>
</organism>
<dbReference type="PROSITE" id="PS50002">
    <property type="entry name" value="SH3"/>
    <property type="match status" value="1"/>
</dbReference>
<feature type="compositionally biased region" description="Polar residues" evidence="3">
    <location>
        <begin position="1"/>
        <end position="10"/>
    </location>
</feature>